<comment type="caution">
    <text evidence="2">The sequence shown here is derived from an EMBL/GenBank/DDBJ whole genome shotgun (WGS) entry which is preliminary data.</text>
</comment>
<dbReference type="Proteomes" id="UP000029223">
    <property type="component" value="Unassembled WGS sequence"/>
</dbReference>
<dbReference type="InterPro" id="IPR000182">
    <property type="entry name" value="GNAT_dom"/>
</dbReference>
<reference evidence="3" key="1">
    <citation type="submission" date="2014-09" db="EMBL/GenBank/DDBJ databases">
        <title>Vibrio variabilis JCM 19239. (C206) whole genome shotgun sequence.</title>
        <authorList>
            <person name="Sawabe T."/>
            <person name="Meirelles P."/>
            <person name="Nakanishi M."/>
            <person name="Sayaka M."/>
            <person name="Hattori M."/>
            <person name="Ohkuma M."/>
        </authorList>
    </citation>
    <scope>NUCLEOTIDE SEQUENCE [LARGE SCALE GENOMIC DNA]</scope>
    <source>
        <strain evidence="3">JCM 19239</strain>
    </source>
</reference>
<sequence>MLAEASHNSDSISYGIYLENQPAGLISIIDPRIIEKEDDHFQKNHLYIWRVMIDHRFQGKGLGEQAIQFGKQYAALVA</sequence>
<dbReference type="Gene3D" id="3.40.630.30">
    <property type="match status" value="1"/>
</dbReference>
<organism evidence="2 3">
    <name type="scientific">Vibrio variabilis</name>
    <dbReference type="NCBI Taxonomy" id="990271"/>
    <lineage>
        <taxon>Bacteria</taxon>
        <taxon>Pseudomonadati</taxon>
        <taxon>Pseudomonadota</taxon>
        <taxon>Gammaproteobacteria</taxon>
        <taxon>Vibrionales</taxon>
        <taxon>Vibrionaceae</taxon>
        <taxon>Vibrio</taxon>
    </lineage>
</organism>
<reference evidence="3" key="2">
    <citation type="submission" date="2014-09" db="EMBL/GenBank/DDBJ databases">
        <authorList>
            <consortium name="NBRP consortium"/>
            <person name="Sawabe T."/>
            <person name="Meirelles P."/>
            <person name="Nakanishi M."/>
            <person name="Sayaka M."/>
            <person name="Hattori M."/>
            <person name="Ohkuma M."/>
        </authorList>
    </citation>
    <scope>NUCLEOTIDE SEQUENCE [LARGE SCALE GENOMIC DNA]</scope>
    <source>
        <strain evidence="3">JCM 19239</strain>
    </source>
</reference>
<feature type="domain" description="N-acetyltransferase" evidence="1">
    <location>
        <begin position="8"/>
        <end position="74"/>
    </location>
</feature>
<gene>
    <name evidence="2" type="ORF">JCM19239_7323</name>
</gene>
<dbReference type="SUPFAM" id="SSF55729">
    <property type="entry name" value="Acyl-CoA N-acyltransferases (Nat)"/>
    <property type="match status" value="1"/>
</dbReference>
<evidence type="ECO:0000313" key="3">
    <source>
        <dbReference type="Proteomes" id="UP000029223"/>
    </source>
</evidence>
<protein>
    <recommendedName>
        <fullName evidence="1">N-acetyltransferase domain-containing protein</fullName>
    </recommendedName>
</protein>
<proteinExistence type="predicted"/>
<evidence type="ECO:0000313" key="2">
    <source>
        <dbReference type="EMBL" id="GAL24723.1"/>
    </source>
</evidence>
<dbReference type="InterPro" id="IPR016181">
    <property type="entry name" value="Acyl_CoA_acyltransferase"/>
</dbReference>
<keyword evidence="3" id="KW-1185">Reference proteome</keyword>
<dbReference type="Pfam" id="PF00583">
    <property type="entry name" value="Acetyltransf_1"/>
    <property type="match status" value="1"/>
</dbReference>
<evidence type="ECO:0000259" key="1">
    <source>
        <dbReference type="Pfam" id="PF00583"/>
    </source>
</evidence>
<name>A0ABQ0J7H1_9VIBR</name>
<accession>A0ABQ0J7H1</accession>
<dbReference type="CDD" id="cd04301">
    <property type="entry name" value="NAT_SF"/>
    <property type="match status" value="1"/>
</dbReference>
<dbReference type="EMBL" id="BBMS01000005">
    <property type="protein sequence ID" value="GAL24723.1"/>
    <property type="molecule type" value="Genomic_DNA"/>
</dbReference>